<keyword evidence="7" id="KW-1185">Reference proteome</keyword>
<dbReference type="RefSeq" id="WP_115832846.1">
    <property type="nucleotide sequence ID" value="NZ_QNUL01000020.1"/>
</dbReference>
<dbReference type="CDD" id="cd06170">
    <property type="entry name" value="LuxR_C_like"/>
    <property type="match status" value="1"/>
</dbReference>
<dbReference type="PRINTS" id="PR00038">
    <property type="entry name" value="HTHLUXR"/>
</dbReference>
<protein>
    <recommendedName>
        <fullName evidence="8">DNA-binding response regulator</fullName>
    </recommendedName>
</protein>
<evidence type="ECO:0008006" key="8">
    <source>
        <dbReference type="Google" id="ProtNLM"/>
    </source>
</evidence>
<gene>
    <name evidence="6" type="ORF">DSL64_20720</name>
</gene>
<keyword evidence="2" id="KW-0238">DNA-binding</keyword>
<organism evidence="6 7">
    <name type="scientific">Dyadobacter luteus</name>
    <dbReference type="NCBI Taxonomy" id="2259619"/>
    <lineage>
        <taxon>Bacteria</taxon>
        <taxon>Pseudomonadati</taxon>
        <taxon>Bacteroidota</taxon>
        <taxon>Cytophagia</taxon>
        <taxon>Cytophagales</taxon>
        <taxon>Spirosomataceae</taxon>
        <taxon>Dyadobacter</taxon>
    </lineage>
</organism>
<evidence type="ECO:0000259" key="4">
    <source>
        <dbReference type="PROSITE" id="PS50043"/>
    </source>
</evidence>
<comment type="caution">
    <text evidence="6">The sequence shown here is derived from an EMBL/GenBank/DDBJ whole genome shotgun (WGS) entry which is preliminary data.</text>
</comment>
<evidence type="ECO:0000313" key="7">
    <source>
        <dbReference type="Proteomes" id="UP000256373"/>
    </source>
</evidence>
<dbReference type="InterPro" id="IPR039420">
    <property type="entry name" value="WalR-like"/>
</dbReference>
<evidence type="ECO:0000313" key="6">
    <source>
        <dbReference type="EMBL" id="REA58512.1"/>
    </source>
</evidence>
<dbReference type="SMART" id="SM00448">
    <property type="entry name" value="REC"/>
    <property type="match status" value="1"/>
</dbReference>
<dbReference type="GO" id="GO:0006355">
    <property type="term" value="P:regulation of DNA-templated transcription"/>
    <property type="evidence" value="ECO:0007669"/>
    <property type="project" value="InterPro"/>
</dbReference>
<name>A0A3D8Y6M0_9BACT</name>
<dbReference type="SUPFAM" id="SSF46894">
    <property type="entry name" value="C-terminal effector domain of the bipartite response regulators"/>
    <property type="match status" value="1"/>
</dbReference>
<evidence type="ECO:0000256" key="3">
    <source>
        <dbReference type="PROSITE-ProRule" id="PRU00169"/>
    </source>
</evidence>
<dbReference type="EMBL" id="QNUL01000020">
    <property type="protein sequence ID" value="REA58512.1"/>
    <property type="molecule type" value="Genomic_DNA"/>
</dbReference>
<dbReference type="SUPFAM" id="SSF52172">
    <property type="entry name" value="CheY-like"/>
    <property type="match status" value="1"/>
</dbReference>
<accession>A0A3D8Y6M0</accession>
<dbReference type="InterPro" id="IPR016032">
    <property type="entry name" value="Sig_transdc_resp-reg_C-effctor"/>
</dbReference>
<feature type="domain" description="HTH luxR-type" evidence="4">
    <location>
        <begin position="145"/>
        <end position="210"/>
    </location>
</feature>
<dbReference type="Gene3D" id="3.40.50.2300">
    <property type="match status" value="1"/>
</dbReference>
<dbReference type="PROSITE" id="PS50110">
    <property type="entry name" value="RESPONSE_REGULATORY"/>
    <property type="match status" value="1"/>
</dbReference>
<sequence>MLKIAIIEDYVIFRLGLKNVLELHFDGVATFDSDHSEDYEGELGKFSPDLIIMGLGFVNEPLRGLNFCKNVKKLFPTVPVVVFDMTATYSNAVNLIKGGANGYLSKGDSELELLTCIESVMKGKNYVCREIQENIIEYLILDKPAFKTHASLSARESEIASLVSEGEKTSNIAEKLGLKSSTVSTMKSKIFSKLGVHNVIELRHKMKVSMYSHMN</sequence>
<proteinExistence type="predicted"/>
<evidence type="ECO:0000256" key="1">
    <source>
        <dbReference type="ARBA" id="ARBA00022553"/>
    </source>
</evidence>
<comment type="caution">
    <text evidence="3">Lacks conserved residue(s) required for the propagation of feature annotation.</text>
</comment>
<dbReference type="InterPro" id="IPR000792">
    <property type="entry name" value="Tscrpt_reg_LuxR_C"/>
</dbReference>
<dbReference type="PROSITE" id="PS50043">
    <property type="entry name" value="HTH_LUXR_2"/>
    <property type="match status" value="1"/>
</dbReference>
<keyword evidence="1" id="KW-0597">Phosphoprotein</keyword>
<reference evidence="6 7" key="1">
    <citation type="submission" date="2018-07" db="EMBL/GenBank/DDBJ databases">
        <title>Dyadobacter roseus sp. nov., isolated from rose rhizosphere soil.</title>
        <authorList>
            <person name="Chen L."/>
        </authorList>
    </citation>
    <scope>NUCLEOTIDE SEQUENCE [LARGE SCALE GENOMIC DNA]</scope>
    <source>
        <strain evidence="6 7">RS19</strain>
    </source>
</reference>
<dbReference type="GO" id="GO:0000160">
    <property type="term" value="P:phosphorelay signal transduction system"/>
    <property type="evidence" value="ECO:0007669"/>
    <property type="project" value="InterPro"/>
</dbReference>
<evidence type="ECO:0000259" key="5">
    <source>
        <dbReference type="PROSITE" id="PS50110"/>
    </source>
</evidence>
<dbReference type="Pfam" id="PF00072">
    <property type="entry name" value="Response_reg"/>
    <property type="match status" value="1"/>
</dbReference>
<dbReference type="SMART" id="SM00421">
    <property type="entry name" value="HTH_LUXR"/>
    <property type="match status" value="1"/>
</dbReference>
<evidence type="ECO:0000256" key="2">
    <source>
        <dbReference type="ARBA" id="ARBA00023125"/>
    </source>
</evidence>
<dbReference type="GO" id="GO:0003677">
    <property type="term" value="F:DNA binding"/>
    <property type="evidence" value="ECO:0007669"/>
    <property type="project" value="UniProtKB-KW"/>
</dbReference>
<dbReference type="OrthoDB" id="941719at2"/>
<dbReference type="AlphaFoldDB" id="A0A3D8Y6M0"/>
<dbReference type="InterPro" id="IPR011006">
    <property type="entry name" value="CheY-like_superfamily"/>
</dbReference>
<dbReference type="PANTHER" id="PTHR43214:SF43">
    <property type="entry name" value="TWO-COMPONENT RESPONSE REGULATOR"/>
    <property type="match status" value="1"/>
</dbReference>
<feature type="domain" description="Response regulatory" evidence="5">
    <location>
        <begin position="3"/>
        <end position="121"/>
    </location>
</feature>
<dbReference type="Proteomes" id="UP000256373">
    <property type="component" value="Unassembled WGS sequence"/>
</dbReference>
<dbReference type="PANTHER" id="PTHR43214">
    <property type="entry name" value="TWO-COMPONENT RESPONSE REGULATOR"/>
    <property type="match status" value="1"/>
</dbReference>
<dbReference type="Pfam" id="PF00196">
    <property type="entry name" value="GerE"/>
    <property type="match status" value="1"/>
</dbReference>
<dbReference type="InterPro" id="IPR001789">
    <property type="entry name" value="Sig_transdc_resp-reg_receiver"/>
</dbReference>
<dbReference type="CDD" id="cd17535">
    <property type="entry name" value="REC_NarL-like"/>
    <property type="match status" value="1"/>
</dbReference>
<dbReference type="InterPro" id="IPR058245">
    <property type="entry name" value="NreC/VraR/RcsB-like_REC"/>
</dbReference>